<comment type="caution">
    <text evidence="2">The sequence shown here is derived from an EMBL/GenBank/DDBJ whole genome shotgun (WGS) entry which is preliminary data.</text>
</comment>
<feature type="region of interest" description="Disordered" evidence="1">
    <location>
        <begin position="1"/>
        <end position="31"/>
    </location>
</feature>
<organism evidence="2 3">
    <name type="scientific">Xylophilus ampelinus</name>
    <dbReference type="NCBI Taxonomy" id="54067"/>
    <lineage>
        <taxon>Bacteria</taxon>
        <taxon>Pseudomonadati</taxon>
        <taxon>Pseudomonadota</taxon>
        <taxon>Betaproteobacteria</taxon>
        <taxon>Burkholderiales</taxon>
        <taxon>Xylophilus</taxon>
    </lineage>
</organism>
<evidence type="ECO:0000256" key="1">
    <source>
        <dbReference type="SAM" id="MobiDB-lite"/>
    </source>
</evidence>
<sequence length="170" mass="18689">MSMEETLSRIGAATHERNGRPIDQIDQAEDAEDQVARECVEVRLQGYDARGEREAGEVAAALRQYRRAFEQLLGGPRHVLAALRAAEESREVPLEELEPSDRELLRKWAGAAARLQSEGLGALTTGTAHKAWFSAKIVRRRDELAAAARIKAAREAPPAAPRSPGQINLF</sequence>
<dbReference type="EMBL" id="QJTC01000002">
    <property type="protein sequence ID" value="PYE79441.1"/>
    <property type="molecule type" value="Genomic_DNA"/>
</dbReference>
<dbReference type="RefSeq" id="WP_110464404.1">
    <property type="nucleotide sequence ID" value="NZ_JAMOFZ010000001.1"/>
</dbReference>
<dbReference type="AlphaFoldDB" id="A0A318T1L7"/>
<keyword evidence="3" id="KW-1185">Reference proteome</keyword>
<name>A0A318T1L7_9BURK</name>
<accession>A0A318T1L7</accession>
<protein>
    <submittedName>
        <fullName evidence="2">Uncharacterized protein</fullName>
    </submittedName>
</protein>
<dbReference type="Proteomes" id="UP000247540">
    <property type="component" value="Unassembled WGS sequence"/>
</dbReference>
<dbReference type="OrthoDB" id="9174530at2"/>
<proteinExistence type="predicted"/>
<evidence type="ECO:0000313" key="3">
    <source>
        <dbReference type="Proteomes" id="UP000247540"/>
    </source>
</evidence>
<evidence type="ECO:0000313" key="2">
    <source>
        <dbReference type="EMBL" id="PYE79441.1"/>
    </source>
</evidence>
<reference evidence="2 3" key="1">
    <citation type="submission" date="2018-06" db="EMBL/GenBank/DDBJ databases">
        <title>Genomic Encyclopedia of Type Strains, Phase III (KMG-III): the genomes of soil and plant-associated and newly described type strains.</title>
        <authorList>
            <person name="Whitman W."/>
        </authorList>
    </citation>
    <scope>NUCLEOTIDE SEQUENCE [LARGE SCALE GENOMIC DNA]</scope>
    <source>
        <strain evidence="2 3">CECT 7646</strain>
    </source>
</reference>
<gene>
    <name evidence="2" type="ORF">DFQ15_102174</name>
</gene>